<gene>
    <name evidence="2" type="ORF">DCS_03188</name>
</gene>
<evidence type="ECO:0000313" key="2">
    <source>
        <dbReference type="EMBL" id="KYK62043.1"/>
    </source>
</evidence>
<evidence type="ECO:0000256" key="1">
    <source>
        <dbReference type="SAM" id="MobiDB-lite"/>
    </source>
</evidence>
<feature type="compositionally biased region" description="Low complexity" evidence="1">
    <location>
        <begin position="409"/>
        <end position="424"/>
    </location>
</feature>
<evidence type="ECO:0000313" key="3">
    <source>
        <dbReference type="Proteomes" id="UP000076580"/>
    </source>
</evidence>
<dbReference type="RefSeq" id="XP_040661395.1">
    <property type="nucleotide sequence ID" value="XM_040800512.1"/>
</dbReference>
<keyword evidence="3" id="KW-1185">Reference proteome</keyword>
<protein>
    <submittedName>
        <fullName evidence="2">Uncharacterized protein</fullName>
    </submittedName>
</protein>
<comment type="caution">
    <text evidence="2">The sequence shown here is derived from an EMBL/GenBank/DDBJ whole genome shotgun (WGS) entry which is preliminary data.</text>
</comment>
<accession>A0A151GYC3</accession>
<dbReference type="EMBL" id="LAYC01000001">
    <property type="protein sequence ID" value="KYK62043.1"/>
    <property type="molecule type" value="Genomic_DNA"/>
</dbReference>
<feature type="region of interest" description="Disordered" evidence="1">
    <location>
        <begin position="354"/>
        <end position="424"/>
    </location>
</feature>
<dbReference type="AlphaFoldDB" id="A0A151GYC3"/>
<dbReference type="InParanoid" id="A0A151GYC3"/>
<name>A0A151GYC3_DRECN</name>
<feature type="compositionally biased region" description="Basic and acidic residues" evidence="1">
    <location>
        <begin position="399"/>
        <end position="408"/>
    </location>
</feature>
<feature type="compositionally biased region" description="Basic and acidic residues" evidence="1">
    <location>
        <begin position="55"/>
        <end position="74"/>
    </location>
</feature>
<reference evidence="2 3" key="1">
    <citation type="journal article" date="2016" name="Sci. Rep.">
        <title>Insights into Adaptations to a Near-Obligate Nematode Endoparasitic Lifestyle from the Finished Genome of Drechmeria coniospora.</title>
        <authorList>
            <person name="Zhang L."/>
            <person name="Zhou Z."/>
            <person name="Guo Q."/>
            <person name="Fokkens L."/>
            <person name="Miskei M."/>
            <person name="Pocsi I."/>
            <person name="Zhang W."/>
            <person name="Chen M."/>
            <person name="Wang L."/>
            <person name="Sun Y."/>
            <person name="Donzelli B.G."/>
            <person name="Gibson D.M."/>
            <person name="Nelson D.R."/>
            <person name="Luo J.G."/>
            <person name="Rep M."/>
            <person name="Liu H."/>
            <person name="Yang S."/>
            <person name="Wang J."/>
            <person name="Krasnoff S.B."/>
            <person name="Xu Y."/>
            <person name="Molnar I."/>
            <person name="Lin M."/>
        </authorList>
    </citation>
    <scope>NUCLEOTIDE SEQUENCE [LARGE SCALE GENOMIC DNA]</scope>
    <source>
        <strain evidence="2 3">ARSEF 6962</strain>
    </source>
</reference>
<dbReference type="Proteomes" id="UP000076580">
    <property type="component" value="Chromosome 01"/>
</dbReference>
<proteinExistence type="predicted"/>
<feature type="compositionally biased region" description="Low complexity" evidence="1">
    <location>
        <begin position="101"/>
        <end position="110"/>
    </location>
</feature>
<dbReference type="GeneID" id="63715831"/>
<feature type="compositionally biased region" description="Polar residues" evidence="1">
    <location>
        <begin position="365"/>
        <end position="375"/>
    </location>
</feature>
<feature type="region of interest" description="Disordered" evidence="1">
    <location>
        <begin position="55"/>
        <end position="112"/>
    </location>
</feature>
<sequence>MVNLPLEVNASAASLNGIGRLHPRRRLLVSPPRWTSLQLELLDCHFEDDVDDGNAKGDGIKVEIENTKAEKAETGEEEGEMDDEESGEVGGMDDDGKGRASRPARASPSRVSLVMRSPAERLAAADVARDAKHVAARQLFDAAFDMANSRLSFYFNGRAGSKINSSIFSSTKAYPIYEPRVAYVDYVDLETRRRRTLQSKFLGANIDWEGSSPGAVLFRKNFATLTPAHWSRDPLLVSLLISLAQAQRKFQRLRTSHDSRFATSTSTYTYLPIVLLTHGADACIHLYRANMPAEFLTKFDEPSRQPATPTRVTVTHSRIPFRPFKTFKSRLMEKLRRLPRRGWLRHRHRAAGTTATVALADGDPPSTTKSGNVTGQKRRRASEGSDADANRHRPKRRLVVREDDKENSGADGSLAGAGSPDPAA</sequence>
<feature type="compositionally biased region" description="Acidic residues" evidence="1">
    <location>
        <begin position="75"/>
        <end position="93"/>
    </location>
</feature>
<organism evidence="2 3">
    <name type="scientific">Drechmeria coniospora</name>
    <name type="common">Nematophagous fungus</name>
    <name type="synonym">Meria coniospora</name>
    <dbReference type="NCBI Taxonomy" id="98403"/>
    <lineage>
        <taxon>Eukaryota</taxon>
        <taxon>Fungi</taxon>
        <taxon>Dikarya</taxon>
        <taxon>Ascomycota</taxon>
        <taxon>Pezizomycotina</taxon>
        <taxon>Sordariomycetes</taxon>
        <taxon>Hypocreomycetidae</taxon>
        <taxon>Hypocreales</taxon>
        <taxon>Ophiocordycipitaceae</taxon>
        <taxon>Drechmeria</taxon>
    </lineage>
</organism>